<feature type="compositionally biased region" description="Basic and acidic residues" evidence="9">
    <location>
        <begin position="174"/>
        <end position="186"/>
    </location>
</feature>
<keyword evidence="12" id="KW-1185">Reference proteome</keyword>
<accession>A0AAV7HCI3</accession>
<evidence type="ECO:0000256" key="5">
    <source>
        <dbReference type="ARBA" id="ARBA00023159"/>
    </source>
</evidence>
<evidence type="ECO:0000259" key="10">
    <source>
        <dbReference type="PROSITE" id="PS51032"/>
    </source>
</evidence>
<dbReference type="AlphaFoldDB" id="A0AAV7HCI3"/>
<gene>
    <name evidence="11" type="ORF">IEQ34_005527</name>
</gene>
<keyword evidence="3" id="KW-0346">Stress response</keyword>
<dbReference type="GO" id="GO:0003700">
    <property type="term" value="F:DNA-binding transcription factor activity"/>
    <property type="evidence" value="ECO:0007669"/>
    <property type="project" value="InterPro"/>
</dbReference>
<dbReference type="GO" id="GO:0006950">
    <property type="term" value="P:response to stress"/>
    <property type="evidence" value="ECO:0007669"/>
    <property type="project" value="TreeGrafter"/>
</dbReference>
<sequence length="293" mass="32672">MAEEERKKRRRNRFTGTSCVAEILSKWKDQNNQLHALNTQRVRKVPAKGSKKGCMTGKGGPENSHCKYRGVRQRTWGKWVAEIREPRRGCRLWLGTYNTALDAALAYDEAARAMYGSYARVNLPESVVGSGDHVNLQECGMSILDAHTNFSQCKRPKSETLESTTSSDTALEADNLKPEAIKEEIKNIASQPSSEDPLSTDSRNPVLTEEPVERSDHIDEMPFDMFHIDEILGFANGCEDAVGSSFHTLGSGSNLQSPSPVQKADTMFWSLDQMDYGFPDLGFLDPSFFSDLP</sequence>
<organism evidence="11 12">
    <name type="scientific">Dendrobium chrysotoxum</name>
    <name type="common">Orchid</name>
    <dbReference type="NCBI Taxonomy" id="161865"/>
    <lineage>
        <taxon>Eukaryota</taxon>
        <taxon>Viridiplantae</taxon>
        <taxon>Streptophyta</taxon>
        <taxon>Embryophyta</taxon>
        <taxon>Tracheophyta</taxon>
        <taxon>Spermatophyta</taxon>
        <taxon>Magnoliopsida</taxon>
        <taxon>Liliopsida</taxon>
        <taxon>Asparagales</taxon>
        <taxon>Orchidaceae</taxon>
        <taxon>Epidendroideae</taxon>
        <taxon>Malaxideae</taxon>
        <taxon>Dendrobiinae</taxon>
        <taxon>Dendrobium</taxon>
    </lineage>
</organism>
<feature type="compositionally biased region" description="Low complexity" evidence="9">
    <location>
        <begin position="161"/>
        <end position="173"/>
    </location>
</feature>
<dbReference type="SUPFAM" id="SSF54171">
    <property type="entry name" value="DNA-binding domain"/>
    <property type="match status" value="1"/>
</dbReference>
<dbReference type="PANTHER" id="PTHR31241:SF62">
    <property type="entry name" value="DEHYDRATION-RESPONSIVE ELEMENT-BINDING PROTEIN 2D"/>
    <property type="match status" value="1"/>
</dbReference>
<reference evidence="11 12" key="1">
    <citation type="journal article" date="2021" name="Hortic Res">
        <title>Chromosome-scale assembly of the Dendrobium chrysotoxum genome enhances the understanding of orchid evolution.</title>
        <authorList>
            <person name="Zhang Y."/>
            <person name="Zhang G.Q."/>
            <person name="Zhang D."/>
            <person name="Liu X.D."/>
            <person name="Xu X.Y."/>
            <person name="Sun W.H."/>
            <person name="Yu X."/>
            <person name="Zhu X."/>
            <person name="Wang Z.W."/>
            <person name="Zhao X."/>
            <person name="Zhong W.Y."/>
            <person name="Chen H."/>
            <person name="Yin W.L."/>
            <person name="Huang T."/>
            <person name="Niu S.C."/>
            <person name="Liu Z.J."/>
        </authorList>
    </citation>
    <scope>NUCLEOTIDE SEQUENCE [LARGE SCALE GENOMIC DNA]</scope>
    <source>
        <strain evidence="11">Lindl</strain>
    </source>
</reference>
<evidence type="ECO:0000256" key="1">
    <source>
        <dbReference type="ARBA" id="ARBA00004123"/>
    </source>
</evidence>
<evidence type="ECO:0000256" key="9">
    <source>
        <dbReference type="SAM" id="MobiDB-lite"/>
    </source>
</evidence>
<dbReference type="PANTHER" id="PTHR31241">
    <property type="entry name" value="DEHYDRATION-RESPONSIVE ELEMENT-BINDING PROTEIN 2C"/>
    <property type="match status" value="1"/>
</dbReference>
<evidence type="ECO:0000256" key="3">
    <source>
        <dbReference type="ARBA" id="ARBA00023016"/>
    </source>
</evidence>
<feature type="region of interest" description="Disordered" evidence="9">
    <location>
        <begin position="155"/>
        <end position="216"/>
    </location>
</feature>
<dbReference type="GO" id="GO:0005634">
    <property type="term" value="C:nucleus"/>
    <property type="evidence" value="ECO:0007669"/>
    <property type="project" value="UniProtKB-SubCell"/>
</dbReference>
<evidence type="ECO:0000313" key="12">
    <source>
        <dbReference type="Proteomes" id="UP000775213"/>
    </source>
</evidence>
<dbReference type="InterPro" id="IPR001471">
    <property type="entry name" value="AP2/ERF_dom"/>
</dbReference>
<keyword evidence="5" id="KW-0010">Activator</keyword>
<evidence type="ECO:0000256" key="4">
    <source>
        <dbReference type="ARBA" id="ARBA00023125"/>
    </source>
</evidence>
<dbReference type="CDD" id="cd00018">
    <property type="entry name" value="AP2"/>
    <property type="match status" value="1"/>
</dbReference>
<evidence type="ECO:0000313" key="11">
    <source>
        <dbReference type="EMBL" id="KAH0465424.1"/>
    </source>
</evidence>
<dbReference type="InterPro" id="IPR016177">
    <property type="entry name" value="DNA-bd_dom_sf"/>
</dbReference>
<protein>
    <recommendedName>
        <fullName evidence="10">AP2/ERF domain-containing protein</fullName>
    </recommendedName>
</protein>
<dbReference type="EMBL" id="JAGFBR010000006">
    <property type="protein sequence ID" value="KAH0465424.1"/>
    <property type="molecule type" value="Genomic_DNA"/>
</dbReference>
<evidence type="ECO:0000256" key="8">
    <source>
        <dbReference type="ARBA" id="ARBA00024343"/>
    </source>
</evidence>
<dbReference type="SMART" id="SM00380">
    <property type="entry name" value="AP2"/>
    <property type="match status" value="1"/>
</dbReference>
<dbReference type="Gene3D" id="3.30.730.10">
    <property type="entry name" value="AP2/ERF domain"/>
    <property type="match status" value="1"/>
</dbReference>
<dbReference type="PRINTS" id="PR00367">
    <property type="entry name" value="ETHRSPELEMNT"/>
</dbReference>
<comment type="caution">
    <text evidence="11">The sequence shown here is derived from an EMBL/GenBank/DDBJ whole genome shotgun (WGS) entry which is preliminary data.</text>
</comment>
<name>A0AAV7HCI3_DENCH</name>
<proteinExistence type="inferred from homology"/>
<dbReference type="GO" id="GO:0000976">
    <property type="term" value="F:transcription cis-regulatory region binding"/>
    <property type="evidence" value="ECO:0007669"/>
    <property type="project" value="TreeGrafter"/>
</dbReference>
<keyword evidence="6" id="KW-0804">Transcription</keyword>
<dbReference type="PROSITE" id="PS51032">
    <property type="entry name" value="AP2_ERF"/>
    <property type="match status" value="1"/>
</dbReference>
<keyword evidence="2" id="KW-0805">Transcription regulation</keyword>
<keyword evidence="4" id="KW-0238">DNA-binding</keyword>
<evidence type="ECO:0000256" key="6">
    <source>
        <dbReference type="ARBA" id="ARBA00023163"/>
    </source>
</evidence>
<feature type="domain" description="AP2/ERF" evidence="10">
    <location>
        <begin position="67"/>
        <end position="124"/>
    </location>
</feature>
<evidence type="ECO:0000256" key="2">
    <source>
        <dbReference type="ARBA" id="ARBA00023015"/>
    </source>
</evidence>
<dbReference type="GO" id="GO:0045893">
    <property type="term" value="P:positive regulation of DNA-templated transcription"/>
    <property type="evidence" value="ECO:0007669"/>
    <property type="project" value="TreeGrafter"/>
</dbReference>
<evidence type="ECO:0000256" key="7">
    <source>
        <dbReference type="ARBA" id="ARBA00023242"/>
    </source>
</evidence>
<comment type="subcellular location">
    <subcellularLocation>
        <location evidence="1">Nucleus</location>
    </subcellularLocation>
</comment>
<keyword evidence="7" id="KW-0539">Nucleus</keyword>
<dbReference type="Proteomes" id="UP000775213">
    <property type="component" value="Unassembled WGS sequence"/>
</dbReference>
<dbReference type="InterPro" id="IPR036955">
    <property type="entry name" value="AP2/ERF_dom_sf"/>
</dbReference>
<feature type="compositionally biased region" description="Polar residues" evidence="9">
    <location>
        <begin position="188"/>
        <end position="205"/>
    </location>
</feature>
<dbReference type="Pfam" id="PF00847">
    <property type="entry name" value="AP2"/>
    <property type="match status" value="1"/>
</dbReference>
<dbReference type="FunFam" id="3.30.730.10:FF:000001">
    <property type="entry name" value="Ethylene-responsive transcription factor 2"/>
    <property type="match status" value="1"/>
</dbReference>
<comment type="similarity">
    <text evidence="8">Belongs to the AP2/ERF transcription factor family. ERF subfamily.</text>
</comment>